<feature type="non-terminal residue" evidence="1">
    <location>
        <position position="167"/>
    </location>
</feature>
<evidence type="ECO:0000313" key="1">
    <source>
        <dbReference type="EMBL" id="KKL97851.1"/>
    </source>
</evidence>
<proteinExistence type="predicted"/>
<name>A0A0F9H4F9_9ZZZZ</name>
<reference evidence="1" key="1">
    <citation type="journal article" date="2015" name="Nature">
        <title>Complex archaea that bridge the gap between prokaryotes and eukaryotes.</title>
        <authorList>
            <person name="Spang A."/>
            <person name="Saw J.H."/>
            <person name="Jorgensen S.L."/>
            <person name="Zaremba-Niedzwiedzka K."/>
            <person name="Martijn J."/>
            <person name="Lind A.E."/>
            <person name="van Eijk R."/>
            <person name="Schleper C."/>
            <person name="Guy L."/>
            <person name="Ettema T.J."/>
        </authorList>
    </citation>
    <scope>NUCLEOTIDE SEQUENCE</scope>
</reference>
<protein>
    <submittedName>
        <fullName evidence="1">Uncharacterized protein</fullName>
    </submittedName>
</protein>
<comment type="caution">
    <text evidence="1">The sequence shown here is derived from an EMBL/GenBank/DDBJ whole genome shotgun (WGS) entry which is preliminary data.</text>
</comment>
<gene>
    <name evidence="1" type="ORF">LCGC14_1830340</name>
</gene>
<dbReference type="AlphaFoldDB" id="A0A0F9H4F9"/>
<accession>A0A0F9H4F9</accession>
<sequence length="167" mass="18602">MNAYMMMLDVRDNIGEETPKKWDNAAIQRKLNGAQRRLAMLLSMSPGDWLVKSADLTPSDSLITLPTDCMKPVYLETTGNKQPIPIRTNVRDRSIGRLPASGLGVWEYEAYLLKDYIEVNVDSFSTGVTLWYQQRVPDLALGVVATGSASTLVLQVANEPNGNDDYY</sequence>
<dbReference type="EMBL" id="LAZR01018065">
    <property type="protein sequence ID" value="KKL97851.1"/>
    <property type="molecule type" value="Genomic_DNA"/>
</dbReference>
<organism evidence="1">
    <name type="scientific">marine sediment metagenome</name>
    <dbReference type="NCBI Taxonomy" id="412755"/>
    <lineage>
        <taxon>unclassified sequences</taxon>
        <taxon>metagenomes</taxon>
        <taxon>ecological metagenomes</taxon>
    </lineage>
</organism>